<dbReference type="AlphaFoldDB" id="F0TBW6"/>
<accession>F0TBW6</accession>
<dbReference type="HOGENOM" id="CLU_1006897_0_0_2"/>
<dbReference type="Proteomes" id="UP000007490">
    <property type="component" value="Chromosome"/>
</dbReference>
<dbReference type="EMBL" id="CP002551">
    <property type="protein sequence ID" value="ADZ10308.1"/>
    <property type="molecule type" value="Genomic_DNA"/>
</dbReference>
<proteinExistence type="predicted"/>
<sequence>MAFLFAVILSGAASATESVHFSSDGKNITVTHNYVKSTLTTHVTTKKGYGNYGYGQYVTLTTSGKDNEGRNTIQTLYSFNGKPKQMIYKLWDSDSNAKVVANFYNTRAAYTMTGKDSATGATISGTGVSLYRTIAGQKYVGNTTMNMIYTINGKVLARITQITTYQYGAFNGGFQTVKTICTTKSAYAIANFNKKSVINSYYTRNSVGTLTGMKISGTSKGTETINNKLVSFTGKITISPKYDPKNIYTEGFSEGDYKEVLTSSSPTLLKFYPIEA</sequence>
<reference evidence="1 2" key="2">
    <citation type="journal article" date="2014" name="Int. J. Syst. Evol. Microbiol.">
        <title>Methanobacterium paludis sp. nov. and a novel strain of Methanobacterium lacus isolated from northern peatlands.</title>
        <authorList>
            <person name="Cadillo-Quiroz H."/>
            <person name="Brauer S.L."/>
            <person name="Goodson N."/>
            <person name="Yavitt J.B."/>
            <person name="Zinder S.H."/>
        </authorList>
    </citation>
    <scope>NUCLEOTIDE SEQUENCE [LARGE SCALE GENOMIC DNA]</scope>
    <source>
        <strain evidence="1 2">AL-21</strain>
    </source>
</reference>
<reference evidence="2" key="1">
    <citation type="submission" date="2011-02" db="EMBL/GenBank/DDBJ databases">
        <title>Complete sequence of Methanobacterium sp. AL-21.</title>
        <authorList>
            <consortium name="US DOE Joint Genome Institute"/>
            <person name="Lucas S."/>
            <person name="Copeland A."/>
            <person name="Lapidus A."/>
            <person name="Cheng J.-F."/>
            <person name="Goodwin L."/>
            <person name="Pitluck S."/>
            <person name="Chertkov O."/>
            <person name="Detter J.C."/>
            <person name="Han C."/>
            <person name="Tapia R."/>
            <person name="Land M."/>
            <person name="Hauser L."/>
            <person name="Kyrpides N."/>
            <person name="Ivanova N."/>
            <person name="Mikhailova N."/>
            <person name="Pagani I."/>
            <person name="Cadillo-Quiroz H."/>
            <person name="Imachi H."/>
            <person name="Zinder S."/>
            <person name="Liu W."/>
            <person name="Woyke T."/>
        </authorList>
    </citation>
    <scope>NUCLEOTIDE SEQUENCE [LARGE SCALE GENOMIC DNA]</scope>
    <source>
        <strain evidence="2">AL-21</strain>
    </source>
</reference>
<protein>
    <submittedName>
        <fullName evidence="1">Uncharacterized protein</fullName>
    </submittedName>
</protein>
<name>F0TBW6_METLA</name>
<dbReference type="KEGG" id="mel:Metbo_2089"/>
<organism evidence="1 2">
    <name type="scientific">Methanobacterium lacus (strain AL-21)</name>
    <dbReference type="NCBI Taxonomy" id="877455"/>
    <lineage>
        <taxon>Archaea</taxon>
        <taxon>Methanobacteriati</taxon>
        <taxon>Methanobacteriota</taxon>
        <taxon>Methanomada group</taxon>
        <taxon>Methanobacteria</taxon>
        <taxon>Methanobacteriales</taxon>
        <taxon>Methanobacteriaceae</taxon>
        <taxon>Methanobacterium</taxon>
    </lineage>
</organism>
<keyword evidence="2" id="KW-1185">Reference proteome</keyword>
<evidence type="ECO:0000313" key="2">
    <source>
        <dbReference type="Proteomes" id="UP000007490"/>
    </source>
</evidence>
<evidence type="ECO:0000313" key="1">
    <source>
        <dbReference type="EMBL" id="ADZ10308.1"/>
    </source>
</evidence>
<gene>
    <name evidence="1" type="ordered locus">Metbo_2089</name>
</gene>